<proteinExistence type="inferred from homology"/>
<dbReference type="PANTHER" id="PTHR43000">
    <property type="entry name" value="DTDP-D-GLUCOSE 4,6-DEHYDRATASE-RELATED"/>
    <property type="match status" value="1"/>
</dbReference>
<organism evidence="3 4">
    <name type="scientific">Lutispora thermophila DSM 19022</name>
    <dbReference type="NCBI Taxonomy" id="1122184"/>
    <lineage>
        <taxon>Bacteria</taxon>
        <taxon>Bacillati</taxon>
        <taxon>Bacillota</taxon>
        <taxon>Clostridia</taxon>
        <taxon>Lutisporales</taxon>
        <taxon>Lutisporaceae</taxon>
        <taxon>Lutispora</taxon>
    </lineage>
</organism>
<keyword evidence="4" id="KW-1185">Reference proteome</keyword>
<dbReference type="AlphaFoldDB" id="A0A1M6CPT8"/>
<dbReference type="InterPro" id="IPR001509">
    <property type="entry name" value="Epimerase_deHydtase"/>
</dbReference>
<dbReference type="STRING" id="1122184.SAMN02745176_00887"/>
<evidence type="ECO:0000256" key="1">
    <source>
        <dbReference type="ARBA" id="ARBA00007637"/>
    </source>
</evidence>
<evidence type="ECO:0000259" key="2">
    <source>
        <dbReference type="Pfam" id="PF01370"/>
    </source>
</evidence>
<evidence type="ECO:0000313" key="4">
    <source>
        <dbReference type="Proteomes" id="UP000184442"/>
    </source>
</evidence>
<dbReference type="OrthoDB" id="142826at2"/>
<dbReference type="InterPro" id="IPR020904">
    <property type="entry name" value="Sc_DH/Rdtase_CS"/>
</dbReference>
<name>A0A1M6CPT8_9FIRM</name>
<feature type="domain" description="NAD-dependent epimerase/dehydratase" evidence="2">
    <location>
        <begin position="9"/>
        <end position="239"/>
    </location>
</feature>
<protein>
    <submittedName>
        <fullName evidence="3">Nucleoside-diphosphate-sugar epimerase</fullName>
    </submittedName>
</protein>
<dbReference type="InterPro" id="IPR036291">
    <property type="entry name" value="NAD(P)-bd_dom_sf"/>
</dbReference>
<dbReference type="Pfam" id="PF01370">
    <property type="entry name" value="Epimerase"/>
    <property type="match status" value="1"/>
</dbReference>
<dbReference type="PROSITE" id="PS00061">
    <property type="entry name" value="ADH_SHORT"/>
    <property type="match status" value="1"/>
</dbReference>
<comment type="similarity">
    <text evidence="1">Belongs to the NAD(P)-dependent epimerase/dehydratase family.</text>
</comment>
<dbReference type="EMBL" id="FQZS01000005">
    <property type="protein sequence ID" value="SHI63022.1"/>
    <property type="molecule type" value="Genomic_DNA"/>
</dbReference>
<evidence type="ECO:0000313" key="3">
    <source>
        <dbReference type="EMBL" id="SHI63022.1"/>
    </source>
</evidence>
<accession>A0A1M6CPT8</accession>
<gene>
    <name evidence="3" type="ORF">SAMN02745176_00887</name>
</gene>
<reference evidence="3 4" key="1">
    <citation type="submission" date="2016-11" db="EMBL/GenBank/DDBJ databases">
        <authorList>
            <person name="Jaros S."/>
            <person name="Januszkiewicz K."/>
            <person name="Wedrychowicz H."/>
        </authorList>
    </citation>
    <scope>NUCLEOTIDE SEQUENCE [LARGE SCALE GENOMIC DNA]</scope>
    <source>
        <strain evidence="3 4">DSM 19022</strain>
    </source>
</reference>
<dbReference type="RefSeq" id="WP_139249906.1">
    <property type="nucleotide sequence ID" value="NZ_FQZS01000005.1"/>
</dbReference>
<dbReference type="Proteomes" id="UP000184442">
    <property type="component" value="Unassembled WGS sequence"/>
</dbReference>
<dbReference type="Gene3D" id="3.40.50.720">
    <property type="entry name" value="NAD(P)-binding Rossmann-like Domain"/>
    <property type="match status" value="1"/>
</dbReference>
<dbReference type="SUPFAM" id="SSF51735">
    <property type="entry name" value="NAD(P)-binding Rossmann-fold domains"/>
    <property type="match status" value="1"/>
</dbReference>
<sequence length="320" mass="36350">MGSFDGKKVLITGANGFLGSHILDRMIEQKSDLSVIVREGSDLWRIEDQLGNFDIYYADIRDSYAVCNCIRKIKPEIVFHMAAYGVDSSKNHMYQAIDINILGTVNLLHALSKTGCEKFMNTGTSMQYGNKEVLIDENSNYTPNNIYGSTKAASTILAHQIAADMDIDVTTIIPFGIFGEKEGSHKLFTQVILSILNHKEVNLTTCLQKRDYCYVENIVDGFLTAAMTRETRGMTLNIGSGIALPLKHYVELIAEKIDMDAKLNYGALEYRKNDLWNPQVDIRKIKEVLNWYPAISLEEGIERTIDWYKNNYHYYDVRGR</sequence>